<organism evidence="2 3">
    <name type="scientific">Gordonia defluvii</name>
    <dbReference type="NCBI Taxonomy" id="283718"/>
    <lineage>
        <taxon>Bacteria</taxon>
        <taxon>Bacillati</taxon>
        <taxon>Actinomycetota</taxon>
        <taxon>Actinomycetes</taxon>
        <taxon>Mycobacteriales</taxon>
        <taxon>Gordoniaceae</taxon>
        <taxon>Gordonia</taxon>
    </lineage>
</organism>
<proteinExistence type="predicted"/>
<comment type="caution">
    <text evidence="2">The sequence shown here is derived from an EMBL/GenBank/DDBJ whole genome shotgun (WGS) entry which is preliminary data.</text>
</comment>
<reference evidence="2 3" key="1">
    <citation type="journal article" date="2019" name="Int. J. Syst. Evol. Microbiol.">
        <title>The Global Catalogue of Microorganisms (GCM) 10K type strain sequencing project: providing services to taxonomists for standard genome sequencing and annotation.</title>
        <authorList>
            <consortium name="The Broad Institute Genomics Platform"/>
            <consortium name="The Broad Institute Genome Sequencing Center for Infectious Disease"/>
            <person name="Wu L."/>
            <person name="Ma J."/>
        </authorList>
    </citation>
    <scope>NUCLEOTIDE SEQUENCE [LARGE SCALE GENOMIC DNA]</scope>
    <source>
        <strain evidence="2 3">JCM 14234</strain>
    </source>
</reference>
<dbReference type="InterPro" id="IPR037401">
    <property type="entry name" value="SnoaL-like"/>
</dbReference>
<keyword evidence="3" id="KW-1185">Reference proteome</keyword>
<dbReference type="RefSeq" id="WP_290706432.1">
    <property type="nucleotide sequence ID" value="NZ_BAAAVS010000005.1"/>
</dbReference>
<evidence type="ECO:0000313" key="2">
    <source>
        <dbReference type="EMBL" id="GAA3025887.1"/>
    </source>
</evidence>
<dbReference type="EMBL" id="BAAAVS010000005">
    <property type="protein sequence ID" value="GAA3025887.1"/>
    <property type="molecule type" value="Genomic_DNA"/>
</dbReference>
<sequence>MTITPETLLDIHEITTLKYRYGRCLDNRLWEEFGATLSVDATARYGTVTQGEHLHFDGRDAIVGYMSESLAGSIVSTHTFSNPEITVDGDTATGSWSMSDIVIAPEYDTVITGTSYYSDRYRKIEGRWHISHTEYYRLYEAVSPMSASGMQLIANRWTNPH</sequence>
<dbReference type="SUPFAM" id="SSF54427">
    <property type="entry name" value="NTF2-like"/>
    <property type="match status" value="1"/>
</dbReference>
<dbReference type="CDD" id="cd00531">
    <property type="entry name" value="NTF2_like"/>
    <property type="match status" value="1"/>
</dbReference>
<feature type="domain" description="SnoaL-like" evidence="1">
    <location>
        <begin position="6"/>
        <end position="133"/>
    </location>
</feature>
<evidence type="ECO:0000313" key="3">
    <source>
        <dbReference type="Proteomes" id="UP001501035"/>
    </source>
</evidence>
<dbReference type="Gene3D" id="3.10.450.50">
    <property type="match status" value="1"/>
</dbReference>
<dbReference type="InterPro" id="IPR032710">
    <property type="entry name" value="NTF2-like_dom_sf"/>
</dbReference>
<gene>
    <name evidence="2" type="ORF">GCM10010528_04630</name>
</gene>
<dbReference type="Pfam" id="PF13577">
    <property type="entry name" value="SnoaL_4"/>
    <property type="match status" value="1"/>
</dbReference>
<accession>A0ABN3YCW8</accession>
<protein>
    <submittedName>
        <fullName evidence="2">Nuclear transport factor 2 family protein</fullName>
    </submittedName>
</protein>
<evidence type="ECO:0000259" key="1">
    <source>
        <dbReference type="Pfam" id="PF13577"/>
    </source>
</evidence>
<dbReference type="Proteomes" id="UP001501035">
    <property type="component" value="Unassembled WGS sequence"/>
</dbReference>
<name>A0ABN3YCW8_9ACTN</name>